<evidence type="ECO:0000313" key="2">
    <source>
        <dbReference type="EMBL" id="GIF22223.1"/>
    </source>
</evidence>
<proteinExistence type="predicted"/>
<name>A0A919NPC8_9ACTN</name>
<feature type="region of interest" description="Disordered" evidence="1">
    <location>
        <begin position="1"/>
        <end position="39"/>
    </location>
</feature>
<gene>
    <name evidence="2" type="ORF">Ate02nite_49530</name>
</gene>
<organism evidence="2 3">
    <name type="scientific">Paractinoplanes tereljensis</name>
    <dbReference type="NCBI Taxonomy" id="571912"/>
    <lineage>
        <taxon>Bacteria</taxon>
        <taxon>Bacillati</taxon>
        <taxon>Actinomycetota</taxon>
        <taxon>Actinomycetes</taxon>
        <taxon>Micromonosporales</taxon>
        <taxon>Micromonosporaceae</taxon>
        <taxon>Paractinoplanes</taxon>
    </lineage>
</organism>
<sequence>METFSEKNRVTLADVSESSWVSRDDRTVEAPGVADPDVPDRHCAAPAAVGPPRSCRAATSALVIAGRGGAVAAGRRFGGGRSRSAGPAVVR</sequence>
<dbReference type="AlphaFoldDB" id="A0A919NPC8"/>
<dbReference type="Proteomes" id="UP000623608">
    <property type="component" value="Unassembled WGS sequence"/>
</dbReference>
<dbReference type="EMBL" id="BOMY01000033">
    <property type="protein sequence ID" value="GIF22223.1"/>
    <property type="molecule type" value="Genomic_DNA"/>
</dbReference>
<keyword evidence="3" id="KW-1185">Reference proteome</keyword>
<evidence type="ECO:0000313" key="3">
    <source>
        <dbReference type="Proteomes" id="UP000623608"/>
    </source>
</evidence>
<accession>A0A919NPC8</accession>
<comment type="caution">
    <text evidence="2">The sequence shown here is derived from an EMBL/GenBank/DDBJ whole genome shotgun (WGS) entry which is preliminary data.</text>
</comment>
<evidence type="ECO:0000256" key="1">
    <source>
        <dbReference type="SAM" id="MobiDB-lite"/>
    </source>
</evidence>
<protein>
    <submittedName>
        <fullName evidence="2">Uncharacterized protein</fullName>
    </submittedName>
</protein>
<reference evidence="2" key="1">
    <citation type="submission" date="2021-01" db="EMBL/GenBank/DDBJ databases">
        <title>Whole genome shotgun sequence of Actinoplanes tereljensis NBRC 105297.</title>
        <authorList>
            <person name="Komaki H."/>
            <person name="Tamura T."/>
        </authorList>
    </citation>
    <scope>NUCLEOTIDE SEQUENCE</scope>
    <source>
        <strain evidence="2">NBRC 105297</strain>
    </source>
</reference>